<comment type="similarity">
    <text evidence="5 7 9">Belongs to the PTH family.</text>
</comment>
<feature type="binding site" evidence="7">
    <location>
        <position position="14"/>
    </location>
    <ligand>
        <name>tRNA</name>
        <dbReference type="ChEBI" id="CHEBI:17843"/>
    </ligand>
</feature>
<accession>A0ABZ2LJ22</accession>
<dbReference type="SUPFAM" id="SSF53178">
    <property type="entry name" value="Peptidyl-tRNA hydrolase-like"/>
    <property type="match status" value="1"/>
</dbReference>
<dbReference type="InterPro" id="IPR018171">
    <property type="entry name" value="Pept_tRNA_hydro_CS"/>
</dbReference>
<evidence type="ECO:0000256" key="9">
    <source>
        <dbReference type="RuleBase" id="RU004320"/>
    </source>
</evidence>
<evidence type="ECO:0000256" key="7">
    <source>
        <dbReference type="HAMAP-Rule" id="MF_00083"/>
    </source>
</evidence>
<comment type="function">
    <text evidence="7">Catalyzes the release of premature peptidyl moieties from peptidyl-tRNA molecules trapped in stalled 50S ribosomal subunits, and thus maintains levels of free tRNAs and 50S ribosomes.</text>
</comment>
<name>A0ABZ2LJ22_9BACT</name>
<keyword evidence="4 7" id="KW-0694">RNA-binding</keyword>
<dbReference type="Proteomes" id="UP001374803">
    <property type="component" value="Chromosome"/>
</dbReference>
<dbReference type="PROSITE" id="PS01195">
    <property type="entry name" value="PEPT_TRNA_HYDROL_1"/>
    <property type="match status" value="1"/>
</dbReference>
<evidence type="ECO:0000313" key="11">
    <source>
        <dbReference type="Proteomes" id="UP001374803"/>
    </source>
</evidence>
<keyword evidence="3 7" id="KW-0378">Hydrolase</keyword>
<keyword evidence="11" id="KW-1185">Reference proteome</keyword>
<feature type="site" description="Stabilizes the basic form of H active site to accept a proton" evidence="7">
    <location>
        <position position="87"/>
    </location>
</feature>
<dbReference type="Pfam" id="PF01195">
    <property type="entry name" value="Pept_tRNA_hydro"/>
    <property type="match status" value="1"/>
</dbReference>
<dbReference type="RefSeq" id="WP_394838822.1">
    <property type="nucleotide sequence ID" value="NZ_CP089929.1"/>
</dbReference>
<dbReference type="Gene3D" id="3.40.50.1470">
    <property type="entry name" value="Peptidyl-tRNA hydrolase"/>
    <property type="match status" value="1"/>
</dbReference>
<evidence type="ECO:0000256" key="2">
    <source>
        <dbReference type="ARBA" id="ARBA00022555"/>
    </source>
</evidence>
<proteinExistence type="inferred from homology"/>
<dbReference type="EC" id="3.1.1.29" evidence="1 7"/>
<evidence type="ECO:0000256" key="4">
    <source>
        <dbReference type="ARBA" id="ARBA00022884"/>
    </source>
</evidence>
<evidence type="ECO:0000256" key="8">
    <source>
        <dbReference type="RuleBase" id="RU000673"/>
    </source>
</evidence>
<organism evidence="10 11">
    <name type="scientific">Pendulispora rubella</name>
    <dbReference type="NCBI Taxonomy" id="2741070"/>
    <lineage>
        <taxon>Bacteria</taxon>
        <taxon>Pseudomonadati</taxon>
        <taxon>Myxococcota</taxon>
        <taxon>Myxococcia</taxon>
        <taxon>Myxococcales</taxon>
        <taxon>Sorangiineae</taxon>
        <taxon>Pendulisporaceae</taxon>
        <taxon>Pendulispora</taxon>
    </lineage>
</organism>
<dbReference type="NCBIfam" id="TIGR00447">
    <property type="entry name" value="pth"/>
    <property type="match status" value="1"/>
</dbReference>
<feature type="binding site" evidence="7">
    <location>
        <position position="108"/>
    </location>
    <ligand>
        <name>tRNA</name>
        <dbReference type="ChEBI" id="CHEBI:17843"/>
    </ligand>
</feature>
<comment type="catalytic activity">
    <reaction evidence="7 8">
        <text>an N-acyl-L-alpha-aminoacyl-tRNA + H2O = an N-acyl-L-amino acid + a tRNA + H(+)</text>
        <dbReference type="Rhea" id="RHEA:54448"/>
        <dbReference type="Rhea" id="RHEA-COMP:10123"/>
        <dbReference type="Rhea" id="RHEA-COMP:13883"/>
        <dbReference type="ChEBI" id="CHEBI:15377"/>
        <dbReference type="ChEBI" id="CHEBI:15378"/>
        <dbReference type="ChEBI" id="CHEBI:59874"/>
        <dbReference type="ChEBI" id="CHEBI:78442"/>
        <dbReference type="ChEBI" id="CHEBI:138191"/>
        <dbReference type="EC" id="3.1.1.29"/>
    </reaction>
</comment>
<sequence>MILVVGLGNPGKKYAETRHNIGFMVADEIHRQGSFPEWREKFSGVFTKGAHNALLKPQTFMNLSGDSVQPCAAFLKAEPAEIVVIHDELDLPWGDVRLKFGGGHAGHNGLRSIIGRLGTPDFVRVRVGIGRPPPDFRGDVADYVLQAFDPVERAELPNVVETAVKAAHSVVVNGVTAAMNAVNTRGKRT</sequence>
<gene>
    <name evidence="7 10" type="primary">pth</name>
    <name evidence="10" type="ORF">LVJ94_18180</name>
</gene>
<dbReference type="EMBL" id="CP089983">
    <property type="protein sequence ID" value="WXB09150.1"/>
    <property type="molecule type" value="Genomic_DNA"/>
</dbReference>
<dbReference type="HAMAP" id="MF_00083">
    <property type="entry name" value="Pept_tRNA_hydro_bact"/>
    <property type="match status" value="1"/>
</dbReference>
<protein>
    <recommendedName>
        <fullName evidence="6 7">Peptidyl-tRNA hydrolase</fullName>
        <shortName evidence="7">Pth</shortName>
        <ecNumber evidence="1 7">3.1.1.29</ecNumber>
    </recommendedName>
</protein>
<dbReference type="PANTHER" id="PTHR17224:SF1">
    <property type="entry name" value="PEPTIDYL-TRNA HYDROLASE"/>
    <property type="match status" value="1"/>
</dbReference>
<keyword evidence="2 7" id="KW-0820">tRNA-binding</keyword>
<dbReference type="GO" id="GO:0004045">
    <property type="term" value="F:peptidyl-tRNA hydrolase activity"/>
    <property type="evidence" value="ECO:0007669"/>
    <property type="project" value="UniProtKB-EC"/>
</dbReference>
<reference evidence="10" key="1">
    <citation type="submission" date="2021-12" db="EMBL/GenBank/DDBJ databases">
        <title>Discovery of the Pendulisporaceae a myxobacterial family with distinct sporulation behavior and unique specialized metabolism.</title>
        <authorList>
            <person name="Garcia R."/>
            <person name="Popoff A."/>
            <person name="Bader C.D."/>
            <person name="Loehr J."/>
            <person name="Walesch S."/>
            <person name="Walt C."/>
            <person name="Boldt J."/>
            <person name="Bunk B."/>
            <person name="Haeckl F.J.F.P.J."/>
            <person name="Gunesch A.P."/>
            <person name="Birkelbach J."/>
            <person name="Nuebel U."/>
            <person name="Pietschmann T."/>
            <person name="Bach T."/>
            <person name="Mueller R."/>
        </authorList>
    </citation>
    <scope>NUCLEOTIDE SEQUENCE</scope>
    <source>
        <strain evidence="10">MSr11367</strain>
    </source>
</reference>
<comment type="function">
    <text evidence="7">Hydrolyzes ribosome-free peptidyl-tRNAs (with 1 or more amino acids incorporated), which drop off the ribosome during protein synthesis, or as a result of ribosome stalling.</text>
</comment>
<keyword evidence="7" id="KW-0963">Cytoplasm</keyword>
<dbReference type="InterPro" id="IPR001328">
    <property type="entry name" value="Pept_tRNA_hydro"/>
</dbReference>
<evidence type="ECO:0000256" key="6">
    <source>
        <dbReference type="ARBA" id="ARBA00050038"/>
    </source>
</evidence>
<feature type="site" description="Discriminates between blocked and unblocked aminoacyl-tRNA" evidence="7">
    <location>
        <position position="9"/>
    </location>
</feature>
<feature type="binding site" evidence="7">
    <location>
        <position position="60"/>
    </location>
    <ligand>
        <name>tRNA</name>
        <dbReference type="ChEBI" id="CHEBI:17843"/>
    </ligand>
</feature>
<comment type="subunit">
    <text evidence="7">Monomer.</text>
</comment>
<dbReference type="CDD" id="cd00462">
    <property type="entry name" value="PTH"/>
    <property type="match status" value="1"/>
</dbReference>
<dbReference type="PANTHER" id="PTHR17224">
    <property type="entry name" value="PEPTIDYL-TRNA HYDROLASE"/>
    <property type="match status" value="1"/>
</dbReference>
<feature type="active site" description="Proton acceptor" evidence="7">
    <location>
        <position position="19"/>
    </location>
</feature>
<evidence type="ECO:0000256" key="3">
    <source>
        <dbReference type="ARBA" id="ARBA00022801"/>
    </source>
</evidence>
<feature type="binding site" evidence="7">
    <location>
        <position position="62"/>
    </location>
    <ligand>
        <name>tRNA</name>
        <dbReference type="ChEBI" id="CHEBI:17843"/>
    </ligand>
</feature>
<comment type="subcellular location">
    <subcellularLocation>
        <location evidence="7">Cytoplasm</location>
    </subcellularLocation>
</comment>
<evidence type="ECO:0000313" key="10">
    <source>
        <dbReference type="EMBL" id="WXB09150.1"/>
    </source>
</evidence>
<dbReference type="InterPro" id="IPR036416">
    <property type="entry name" value="Pept_tRNA_hydro_sf"/>
</dbReference>
<dbReference type="PROSITE" id="PS01196">
    <property type="entry name" value="PEPT_TRNA_HYDROL_2"/>
    <property type="match status" value="1"/>
</dbReference>
<evidence type="ECO:0000256" key="1">
    <source>
        <dbReference type="ARBA" id="ARBA00013260"/>
    </source>
</evidence>
<evidence type="ECO:0000256" key="5">
    <source>
        <dbReference type="ARBA" id="ARBA00038063"/>
    </source>
</evidence>